<keyword evidence="2" id="KW-0813">Transport</keyword>
<dbReference type="SMART" id="SM00382">
    <property type="entry name" value="AAA"/>
    <property type="match status" value="1"/>
</dbReference>
<evidence type="ECO:0000256" key="6">
    <source>
        <dbReference type="ARBA" id="ARBA00023136"/>
    </source>
</evidence>
<dbReference type="PANTHER" id="PTHR43166:SF35">
    <property type="entry name" value="L-CYSTINE IMPORT ATP-BINDING PROTEIN TCYN"/>
    <property type="match status" value="1"/>
</dbReference>
<dbReference type="InterPro" id="IPR050086">
    <property type="entry name" value="MetN_ABC_transporter-like"/>
</dbReference>
<dbReference type="CDD" id="cd03262">
    <property type="entry name" value="ABC_HisP_GlnQ"/>
    <property type="match status" value="1"/>
</dbReference>
<keyword evidence="6" id="KW-0472">Membrane</keyword>
<reference evidence="8 9" key="1">
    <citation type="journal article" date="2019" name="Int. J. Syst. Evol. Microbiol.">
        <title>The Global Catalogue of Microorganisms (GCM) 10K type strain sequencing project: providing services to taxonomists for standard genome sequencing and annotation.</title>
        <authorList>
            <consortium name="The Broad Institute Genomics Platform"/>
            <consortium name="The Broad Institute Genome Sequencing Center for Infectious Disease"/>
            <person name="Wu L."/>
            <person name="Ma J."/>
        </authorList>
    </citation>
    <scope>NUCLEOTIDE SEQUENCE [LARGE SCALE GENOMIC DNA]</scope>
    <source>
        <strain evidence="8 9">JCM 14303</strain>
    </source>
</reference>
<dbReference type="PROSITE" id="PS50893">
    <property type="entry name" value="ABC_TRANSPORTER_2"/>
    <property type="match status" value="1"/>
</dbReference>
<dbReference type="InterPro" id="IPR030679">
    <property type="entry name" value="ABC_ATPase_HisP-typ"/>
</dbReference>
<keyword evidence="5 8" id="KW-0067">ATP-binding</keyword>
<comment type="caution">
    <text evidence="8">The sequence shown here is derived from an EMBL/GenBank/DDBJ whole genome shotgun (WGS) entry which is preliminary data.</text>
</comment>
<comment type="subcellular location">
    <subcellularLocation>
        <location evidence="1">Cell membrane</location>
        <topology evidence="1">Peripheral membrane protein</topology>
    </subcellularLocation>
</comment>
<evidence type="ECO:0000256" key="3">
    <source>
        <dbReference type="ARBA" id="ARBA00022475"/>
    </source>
</evidence>
<evidence type="ECO:0000256" key="5">
    <source>
        <dbReference type="ARBA" id="ARBA00022840"/>
    </source>
</evidence>
<sequence>MESDPTMTALLQVRRLTKAFGSLTVLSGVDFDVERGEVVCVLGPSGSGKSTLLRCINHLERPDAGVVALEGEIVGFRRVGQALHELRGSELARQRSQIGMVFQRFNLFPHRTILENVLEGLCVVKKEPRDTARPRALELLDRVGLAGKVDSYPNHLSGGQQQRVAIARALAMRPKLMLFDECTSALDPELVSEVLAVMKDLAREGMTMIVVTHEIAFARDVADRVIFMDAGNIVEQGPAGDVLGNPQVDRTRSFLARVM</sequence>
<keyword evidence="4" id="KW-0547">Nucleotide-binding</keyword>
<keyword evidence="3" id="KW-1003">Cell membrane</keyword>
<feature type="domain" description="ABC transporter" evidence="7">
    <location>
        <begin position="11"/>
        <end position="255"/>
    </location>
</feature>
<dbReference type="InterPro" id="IPR017871">
    <property type="entry name" value="ABC_transporter-like_CS"/>
</dbReference>
<dbReference type="InterPro" id="IPR003593">
    <property type="entry name" value="AAA+_ATPase"/>
</dbReference>
<keyword evidence="9" id="KW-1185">Reference proteome</keyword>
<evidence type="ECO:0000256" key="2">
    <source>
        <dbReference type="ARBA" id="ARBA00022448"/>
    </source>
</evidence>
<evidence type="ECO:0000259" key="7">
    <source>
        <dbReference type="PROSITE" id="PS50893"/>
    </source>
</evidence>
<dbReference type="Proteomes" id="UP001500363">
    <property type="component" value="Unassembled WGS sequence"/>
</dbReference>
<proteinExistence type="predicted"/>
<evidence type="ECO:0000256" key="1">
    <source>
        <dbReference type="ARBA" id="ARBA00004202"/>
    </source>
</evidence>
<dbReference type="SUPFAM" id="SSF52540">
    <property type="entry name" value="P-loop containing nucleoside triphosphate hydrolases"/>
    <property type="match status" value="1"/>
</dbReference>
<evidence type="ECO:0000313" key="9">
    <source>
        <dbReference type="Proteomes" id="UP001500363"/>
    </source>
</evidence>
<gene>
    <name evidence="8" type="ORF">GCM10009741_75840</name>
</gene>
<dbReference type="EMBL" id="BAAANC010000005">
    <property type="protein sequence ID" value="GAA1559589.1"/>
    <property type="molecule type" value="Genomic_DNA"/>
</dbReference>
<name>A0ABN2CLA4_9ACTN</name>
<evidence type="ECO:0000256" key="4">
    <source>
        <dbReference type="ARBA" id="ARBA00022741"/>
    </source>
</evidence>
<dbReference type="Pfam" id="PF00005">
    <property type="entry name" value="ABC_tran"/>
    <property type="match status" value="1"/>
</dbReference>
<dbReference type="Gene3D" id="3.40.50.300">
    <property type="entry name" value="P-loop containing nucleotide triphosphate hydrolases"/>
    <property type="match status" value="1"/>
</dbReference>
<dbReference type="InterPro" id="IPR003439">
    <property type="entry name" value="ABC_transporter-like_ATP-bd"/>
</dbReference>
<dbReference type="PIRSF" id="PIRSF039085">
    <property type="entry name" value="ABC_ATPase_HisP"/>
    <property type="match status" value="1"/>
</dbReference>
<dbReference type="InterPro" id="IPR027417">
    <property type="entry name" value="P-loop_NTPase"/>
</dbReference>
<dbReference type="PANTHER" id="PTHR43166">
    <property type="entry name" value="AMINO ACID IMPORT ATP-BINDING PROTEIN"/>
    <property type="match status" value="1"/>
</dbReference>
<dbReference type="GO" id="GO:0005524">
    <property type="term" value="F:ATP binding"/>
    <property type="evidence" value="ECO:0007669"/>
    <property type="project" value="UniProtKB-KW"/>
</dbReference>
<evidence type="ECO:0000313" key="8">
    <source>
        <dbReference type="EMBL" id="GAA1559589.1"/>
    </source>
</evidence>
<dbReference type="PROSITE" id="PS00211">
    <property type="entry name" value="ABC_TRANSPORTER_1"/>
    <property type="match status" value="1"/>
</dbReference>
<organism evidence="8 9">
    <name type="scientific">Kribbella lupini</name>
    <dbReference type="NCBI Taxonomy" id="291602"/>
    <lineage>
        <taxon>Bacteria</taxon>
        <taxon>Bacillati</taxon>
        <taxon>Actinomycetota</taxon>
        <taxon>Actinomycetes</taxon>
        <taxon>Propionibacteriales</taxon>
        <taxon>Kribbellaceae</taxon>
        <taxon>Kribbella</taxon>
    </lineage>
</organism>
<accession>A0ABN2CLA4</accession>
<protein>
    <submittedName>
        <fullName evidence="8">Amino acid ABC transporter ATP-binding protein</fullName>
    </submittedName>
</protein>